<keyword evidence="1" id="KW-0812">Transmembrane</keyword>
<reference evidence="2 3" key="1">
    <citation type="submission" date="2020-03" db="EMBL/GenBank/DDBJ databases">
        <title>Bradyrhizobium diversity isolated from nodules of Indigofera sp.</title>
        <authorList>
            <person name="Klepa M."/>
            <person name="Helene L."/>
            <person name="Hungria M."/>
        </authorList>
    </citation>
    <scope>NUCLEOTIDE SEQUENCE [LARGE SCALE GENOMIC DNA]</scope>
    <source>
        <strain evidence="2 3">WSM 1791</strain>
    </source>
</reference>
<dbReference type="EMBL" id="JAAVLX010000007">
    <property type="protein sequence ID" value="NOJ42328.1"/>
    <property type="molecule type" value="Genomic_DNA"/>
</dbReference>
<dbReference type="Proteomes" id="UP000544122">
    <property type="component" value="Unassembled WGS sequence"/>
</dbReference>
<dbReference type="AlphaFoldDB" id="A0A7Y4LXC3"/>
<name>A0A7Y4LXC3_9BRAD</name>
<sequence length="47" mass="5136">MADRSGLKFVGFVFATITLAVMLTATMVVKSYADGVYTIEDTAFVRQ</sequence>
<protein>
    <submittedName>
        <fullName evidence="2">Uncharacterized protein</fullName>
    </submittedName>
</protein>
<dbReference type="RefSeq" id="WP_171581562.1">
    <property type="nucleotide sequence ID" value="NZ_JAAVLX010000007.1"/>
</dbReference>
<proteinExistence type="predicted"/>
<accession>A0A7Y4LXC3</accession>
<keyword evidence="1" id="KW-0472">Membrane</keyword>
<evidence type="ECO:0000313" key="2">
    <source>
        <dbReference type="EMBL" id="NOJ42328.1"/>
    </source>
</evidence>
<keyword evidence="3" id="KW-1185">Reference proteome</keyword>
<keyword evidence="1" id="KW-1133">Transmembrane helix</keyword>
<organism evidence="2 3">
    <name type="scientific">Bradyrhizobium australiense</name>
    <dbReference type="NCBI Taxonomy" id="2721161"/>
    <lineage>
        <taxon>Bacteria</taxon>
        <taxon>Pseudomonadati</taxon>
        <taxon>Pseudomonadota</taxon>
        <taxon>Alphaproteobacteria</taxon>
        <taxon>Hyphomicrobiales</taxon>
        <taxon>Nitrobacteraceae</taxon>
        <taxon>Bradyrhizobium</taxon>
    </lineage>
</organism>
<feature type="transmembrane region" description="Helical" evidence="1">
    <location>
        <begin position="7"/>
        <end position="29"/>
    </location>
</feature>
<comment type="caution">
    <text evidence="2">The sequence shown here is derived from an EMBL/GenBank/DDBJ whole genome shotgun (WGS) entry which is preliminary data.</text>
</comment>
<evidence type="ECO:0000313" key="3">
    <source>
        <dbReference type="Proteomes" id="UP000544122"/>
    </source>
</evidence>
<evidence type="ECO:0000256" key="1">
    <source>
        <dbReference type="SAM" id="Phobius"/>
    </source>
</evidence>
<gene>
    <name evidence="2" type="ORF">HCN58_22520</name>
</gene>